<evidence type="ECO:0000256" key="11">
    <source>
        <dbReference type="ARBA" id="ARBA00022842"/>
    </source>
</evidence>
<accession>A0A5K1VPU0</accession>
<dbReference type="VEuPathDB" id="AmoebaDB:KM1_014310"/>
<evidence type="ECO:0000256" key="3">
    <source>
        <dbReference type="ARBA" id="ARBA00010497"/>
    </source>
</evidence>
<dbReference type="Pfam" id="PF00432">
    <property type="entry name" value="Prenyltrans"/>
    <property type="match status" value="1"/>
</dbReference>
<dbReference type="InterPro" id="IPR001330">
    <property type="entry name" value="Prenyltrans"/>
</dbReference>
<comment type="similarity">
    <text evidence="3">Belongs to the protein prenyltransferase subunit beta family.</text>
</comment>
<evidence type="ECO:0000313" key="14">
    <source>
        <dbReference type="EMBL" id="GAT95602.1"/>
    </source>
</evidence>
<evidence type="ECO:0000256" key="9">
    <source>
        <dbReference type="ARBA" id="ARBA00022737"/>
    </source>
</evidence>
<evidence type="ECO:0000256" key="4">
    <source>
        <dbReference type="ARBA" id="ARBA00012700"/>
    </source>
</evidence>
<dbReference type="Gene3D" id="1.50.10.20">
    <property type="match status" value="1"/>
</dbReference>
<dbReference type="OMA" id="RIEWIYS"/>
<sequence length="337" mass="38177">MNAPNLRSEGLTQESLKVTQNFIIGGLTQPLPDSFQSVEIGRITMLMFYLGAYKILFPEQPINKVIDTEKTIQYILTSLSVKSDSKEVFQGFTGCEMYGIFKHGHISYTYAALASLSQLGYDLRRIDKSSIVNSYHTLFRKECKGVFATSLEEEGEYDIRFIYSLCATCYLLNDWGNINKEILFEFIMSCRSYDFAFGQMPKRESHGGSTYCAIQSLSLMGMINRLDHIEELVQWLVQKSYLGFSGRINKPADTCYNYWIGSTLKTLGYEHLIDKKFVLAFTENCVSKRFGGIGKNQEALPDPMHTFCSLTGLSLIGALPVKYTIDSRIGIEKPSYL</sequence>
<dbReference type="GO" id="GO:0005953">
    <property type="term" value="C:CAAX-protein geranylgeranyltransferase complex"/>
    <property type="evidence" value="ECO:0007669"/>
    <property type="project" value="InterPro"/>
</dbReference>
<evidence type="ECO:0000256" key="7">
    <source>
        <dbReference type="ARBA" id="ARBA00022679"/>
    </source>
</evidence>
<evidence type="ECO:0000256" key="12">
    <source>
        <dbReference type="ARBA" id="ARBA00031713"/>
    </source>
</evidence>
<proteinExistence type="inferred from homology"/>
<feature type="domain" description="Prenyltransferase alpha-alpha toroid" evidence="13">
    <location>
        <begin position="22"/>
        <end position="318"/>
    </location>
</feature>
<gene>
    <name evidence="14" type="ORF">CL6EHI_077230</name>
</gene>
<dbReference type="VEuPathDB" id="AmoebaDB:EHI7A_077410"/>
<dbReference type="CDD" id="cd02895">
    <property type="entry name" value="GGTase-I"/>
    <property type="match status" value="1"/>
</dbReference>
<dbReference type="VEuPathDB" id="AmoebaDB:EHI5A_011680"/>
<comment type="caution">
    <text evidence="14">The sequence shown here is derived from an EMBL/GenBank/DDBJ whole genome shotgun (WGS) entry which is preliminary data.</text>
</comment>
<dbReference type="FunFam" id="1.50.10.20:FF:000041">
    <property type="entry name" value="Geranylgeranyltransferase I beta subunit, putative"/>
    <property type="match status" value="1"/>
</dbReference>
<dbReference type="Proteomes" id="UP000078387">
    <property type="component" value="Unassembled WGS sequence"/>
</dbReference>
<dbReference type="AlphaFoldDB" id="A0A5K1VPU0"/>
<dbReference type="EMBL" id="BDEQ01000001">
    <property type="protein sequence ID" value="GAT95602.1"/>
    <property type="molecule type" value="Genomic_DNA"/>
</dbReference>
<dbReference type="PANTHER" id="PTHR11774:SF4">
    <property type="entry name" value="GERANYLGERANYL TRANSFERASE TYPE-1 SUBUNIT BETA"/>
    <property type="match status" value="1"/>
</dbReference>
<comment type="cofactor">
    <cofactor evidence="2">
        <name>Zn(2+)</name>
        <dbReference type="ChEBI" id="CHEBI:29105"/>
    </cofactor>
</comment>
<dbReference type="InterPro" id="IPR045089">
    <property type="entry name" value="PGGT1B-like"/>
</dbReference>
<evidence type="ECO:0000256" key="8">
    <source>
        <dbReference type="ARBA" id="ARBA00022723"/>
    </source>
</evidence>
<evidence type="ECO:0000256" key="2">
    <source>
        <dbReference type="ARBA" id="ARBA00001947"/>
    </source>
</evidence>
<evidence type="ECO:0000256" key="6">
    <source>
        <dbReference type="ARBA" id="ARBA00022602"/>
    </source>
</evidence>
<evidence type="ECO:0000259" key="13">
    <source>
        <dbReference type="Pfam" id="PF00432"/>
    </source>
</evidence>
<keyword evidence="8" id="KW-0479">Metal-binding</keyword>
<evidence type="ECO:0000256" key="1">
    <source>
        <dbReference type="ARBA" id="ARBA00001946"/>
    </source>
</evidence>
<dbReference type="SUPFAM" id="SSF48239">
    <property type="entry name" value="Terpenoid cyclases/Protein prenyltransferases"/>
    <property type="match status" value="1"/>
</dbReference>
<dbReference type="VEuPathDB" id="AmoebaDB:EHI_077230"/>
<dbReference type="InterPro" id="IPR008930">
    <property type="entry name" value="Terpenoid_cyclase/PrenylTrfase"/>
</dbReference>
<reference evidence="14 15" key="1">
    <citation type="submission" date="2016-05" db="EMBL/GenBank/DDBJ databases">
        <title>First whole genome sequencing of Entamoeba histolytica HM1:IMSS-clone-6.</title>
        <authorList>
            <person name="Mukherjee Avik.K."/>
            <person name="Izumyama S."/>
            <person name="Nakada-Tsukui K."/>
            <person name="Nozaki T."/>
        </authorList>
    </citation>
    <scope>NUCLEOTIDE SEQUENCE [LARGE SCALE GENOMIC DNA]</scope>
    <source>
        <strain evidence="14 15">HM1:IMSS clone 6</strain>
    </source>
</reference>
<dbReference type="InterPro" id="IPR041960">
    <property type="entry name" value="GGTase_I_beta"/>
</dbReference>
<evidence type="ECO:0000256" key="10">
    <source>
        <dbReference type="ARBA" id="ARBA00022833"/>
    </source>
</evidence>
<keyword evidence="9" id="KW-0677">Repeat</keyword>
<dbReference type="GO" id="GO:0004662">
    <property type="term" value="F:CAAX-protein geranylgeranyltransferase activity"/>
    <property type="evidence" value="ECO:0007669"/>
    <property type="project" value="UniProtKB-EC"/>
</dbReference>
<organism evidence="14 15">
    <name type="scientific">Entamoeba histolytica</name>
    <dbReference type="NCBI Taxonomy" id="5759"/>
    <lineage>
        <taxon>Eukaryota</taxon>
        <taxon>Amoebozoa</taxon>
        <taxon>Evosea</taxon>
        <taxon>Archamoebae</taxon>
        <taxon>Mastigamoebida</taxon>
        <taxon>Entamoebidae</taxon>
        <taxon>Entamoeba</taxon>
    </lineage>
</organism>
<dbReference type="GO" id="GO:0046872">
    <property type="term" value="F:metal ion binding"/>
    <property type="evidence" value="ECO:0007669"/>
    <property type="project" value="UniProtKB-KW"/>
</dbReference>
<keyword evidence="10" id="KW-0862">Zinc</keyword>
<dbReference type="VEuPathDB" id="AmoebaDB:EHI8A_114180"/>
<dbReference type="EC" id="2.5.1.59" evidence="4"/>
<evidence type="ECO:0000256" key="5">
    <source>
        <dbReference type="ARBA" id="ARBA00020603"/>
    </source>
</evidence>
<keyword evidence="11" id="KW-0460">Magnesium</keyword>
<dbReference type="PANTHER" id="PTHR11774">
    <property type="entry name" value="GERANYLGERANYL TRANSFERASE TYPE BETA SUBUNIT"/>
    <property type="match status" value="1"/>
</dbReference>
<keyword evidence="7 14" id="KW-0808">Transferase</keyword>
<keyword evidence="6" id="KW-0637">Prenyltransferase</keyword>
<comment type="cofactor">
    <cofactor evidence="1">
        <name>Mg(2+)</name>
        <dbReference type="ChEBI" id="CHEBI:18420"/>
    </cofactor>
</comment>
<evidence type="ECO:0000313" key="15">
    <source>
        <dbReference type="Proteomes" id="UP000078387"/>
    </source>
</evidence>
<name>A0A5K1VPU0_ENTHI</name>
<protein>
    <recommendedName>
        <fullName evidence="5">Geranylgeranyl transferase type-1 subunit beta</fullName>
        <ecNumber evidence="4">2.5.1.59</ecNumber>
    </recommendedName>
    <alternativeName>
        <fullName evidence="12">Geranylgeranyl transferase type I subunit beta</fullName>
    </alternativeName>
</protein>